<feature type="transmembrane region" description="Helical" evidence="2">
    <location>
        <begin position="7"/>
        <end position="27"/>
    </location>
</feature>
<reference evidence="3 4" key="1">
    <citation type="journal article" date="2015" name="Genome Biol. Evol.">
        <title>Comparative Genomics of a Bacterivorous Green Alga Reveals Evolutionary Causalities and Consequences of Phago-Mixotrophic Mode of Nutrition.</title>
        <authorList>
            <person name="Burns J.A."/>
            <person name="Paasch A."/>
            <person name="Narechania A."/>
            <person name="Kim E."/>
        </authorList>
    </citation>
    <scope>NUCLEOTIDE SEQUENCE [LARGE SCALE GENOMIC DNA]</scope>
    <source>
        <strain evidence="3 4">PLY_AMNH</strain>
    </source>
</reference>
<feature type="region of interest" description="Disordered" evidence="1">
    <location>
        <begin position="51"/>
        <end position="91"/>
    </location>
</feature>
<keyword evidence="2" id="KW-1133">Transmembrane helix</keyword>
<accession>A0AAE0FZE7</accession>
<sequence length="635" mass="69436">MDCVTPCLLSYTLTIVVGGLAVLLWYWRTYRRLYRNSVHVKRSAWDSSQAGAPASIEQSDQKDDVNSLKPSPQDRSLAYEDEGDHPTDLLPEGAQGARSLAEYLRALKFERSVDMEAVVTTLITKVQMTRALPIIALLPERYRRARILTTMTRLVMESALMGKPFSPMLCCATAETLHRHRREPELAALVVDSLSLFASGGVAGDTALASCLAELPNPFILSQEVEPTVARILQALHVAPQDADCIQPSRSNTLIDDALLPGLCIGTGDLLPAQSPRQSAEWTLAAVLMNRLSANTCAALGIPVGPKPAAVFCVQLLPDHPLISDPAEFIGALIDFKSAAYQNAPSDVHAYFNIRQTSFGVDLCVQEPNRADGENATGVRYTNLAMCLPMYSGLRDRVSMKDVNTLATHAGLQLEVKGPLINFNCQYYQGVECFTGWHPNVNVSRPWCKGMNSSDRAPLTASQIMQAVRLCAAAAVGANQMATRRGLLMGGYGVLGVCNDSVALIEMAVMGHTTIFPLMSHGAMRFEYIQELRQLCSELKSSESGHGQPAGSGRLKNRTAWLNAAEQTPLDKIRLVEDMELLISTTTDLPNDIQFSPKSYVATLKRMRSSLSSESPFKSDHIAIRVVDEEIQLWT</sequence>
<evidence type="ECO:0000313" key="3">
    <source>
        <dbReference type="EMBL" id="KAK3268841.1"/>
    </source>
</evidence>
<evidence type="ECO:0000313" key="4">
    <source>
        <dbReference type="Proteomes" id="UP001190700"/>
    </source>
</evidence>
<evidence type="ECO:0000256" key="1">
    <source>
        <dbReference type="SAM" id="MobiDB-lite"/>
    </source>
</evidence>
<protein>
    <submittedName>
        <fullName evidence="3">Uncharacterized protein</fullName>
    </submittedName>
</protein>
<keyword evidence="4" id="KW-1185">Reference proteome</keyword>
<proteinExistence type="predicted"/>
<comment type="caution">
    <text evidence="3">The sequence shown here is derived from an EMBL/GenBank/DDBJ whole genome shotgun (WGS) entry which is preliminary data.</text>
</comment>
<dbReference type="AlphaFoldDB" id="A0AAE0FZE7"/>
<keyword evidence="2" id="KW-0812">Transmembrane</keyword>
<evidence type="ECO:0000256" key="2">
    <source>
        <dbReference type="SAM" id="Phobius"/>
    </source>
</evidence>
<keyword evidence="2" id="KW-0472">Membrane</keyword>
<dbReference type="EMBL" id="LGRX02011533">
    <property type="protein sequence ID" value="KAK3268841.1"/>
    <property type="molecule type" value="Genomic_DNA"/>
</dbReference>
<gene>
    <name evidence="3" type="ORF">CYMTET_22675</name>
</gene>
<organism evidence="3 4">
    <name type="scientific">Cymbomonas tetramitiformis</name>
    <dbReference type="NCBI Taxonomy" id="36881"/>
    <lineage>
        <taxon>Eukaryota</taxon>
        <taxon>Viridiplantae</taxon>
        <taxon>Chlorophyta</taxon>
        <taxon>Pyramimonadophyceae</taxon>
        <taxon>Pyramimonadales</taxon>
        <taxon>Pyramimonadaceae</taxon>
        <taxon>Cymbomonas</taxon>
    </lineage>
</organism>
<dbReference type="Proteomes" id="UP001190700">
    <property type="component" value="Unassembled WGS sequence"/>
</dbReference>
<name>A0AAE0FZE7_9CHLO</name>